<keyword evidence="12 15" id="KW-0482">Metalloprotease</keyword>
<dbReference type="Pfam" id="PF01434">
    <property type="entry name" value="Peptidase_M41"/>
    <property type="match status" value="1"/>
</dbReference>
<dbReference type="NCBIfam" id="TIGR01241">
    <property type="entry name" value="FtsH_fam"/>
    <property type="match status" value="1"/>
</dbReference>
<keyword evidence="10 15" id="KW-0067">ATP-binding</keyword>
<keyword evidence="9 15" id="KW-0862">Zinc</keyword>
<dbReference type="PANTHER" id="PTHR23076">
    <property type="entry name" value="METALLOPROTEASE M41 FTSH"/>
    <property type="match status" value="1"/>
</dbReference>
<keyword evidence="5 15" id="KW-0812">Transmembrane</keyword>
<dbReference type="Gene3D" id="1.20.58.760">
    <property type="entry name" value="Peptidase M41"/>
    <property type="match status" value="1"/>
</dbReference>
<dbReference type="Pfam" id="PF00004">
    <property type="entry name" value="AAA"/>
    <property type="match status" value="1"/>
</dbReference>
<proteinExistence type="inferred from homology"/>
<dbReference type="SUPFAM" id="SSF140990">
    <property type="entry name" value="FtsH protease domain-like"/>
    <property type="match status" value="1"/>
</dbReference>
<evidence type="ECO:0000256" key="11">
    <source>
        <dbReference type="ARBA" id="ARBA00022989"/>
    </source>
</evidence>
<dbReference type="Gene3D" id="3.30.720.210">
    <property type="match status" value="1"/>
</dbReference>
<dbReference type="Pfam" id="PF06480">
    <property type="entry name" value="FtsH_ext"/>
    <property type="match status" value="1"/>
</dbReference>
<keyword evidence="3 15" id="KW-1003">Cell membrane</keyword>
<dbReference type="PANTHER" id="PTHR23076:SF97">
    <property type="entry name" value="ATP-DEPENDENT ZINC METALLOPROTEASE YME1L1"/>
    <property type="match status" value="1"/>
</dbReference>
<name>A0A933GLB9_UNCTE</name>
<dbReference type="GO" id="GO:0005886">
    <property type="term" value="C:plasma membrane"/>
    <property type="evidence" value="ECO:0007669"/>
    <property type="project" value="UniProtKB-SubCell"/>
</dbReference>
<evidence type="ECO:0000256" key="7">
    <source>
        <dbReference type="ARBA" id="ARBA00022741"/>
    </source>
</evidence>
<feature type="binding site" evidence="15">
    <location>
        <position position="419"/>
    </location>
    <ligand>
        <name>Zn(2+)</name>
        <dbReference type="ChEBI" id="CHEBI:29105"/>
        <note>catalytic</note>
    </ligand>
</feature>
<comment type="similarity">
    <text evidence="16">Belongs to the AAA ATPase family.</text>
</comment>
<evidence type="ECO:0000256" key="16">
    <source>
        <dbReference type="RuleBase" id="RU003651"/>
    </source>
</evidence>
<evidence type="ECO:0000256" key="8">
    <source>
        <dbReference type="ARBA" id="ARBA00022801"/>
    </source>
</evidence>
<dbReference type="InterPro" id="IPR003593">
    <property type="entry name" value="AAA+_ATPase"/>
</dbReference>
<evidence type="ECO:0000256" key="9">
    <source>
        <dbReference type="ARBA" id="ARBA00022833"/>
    </source>
</evidence>
<dbReference type="Proteomes" id="UP000772181">
    <property type="component" value="Unassembled WGS sequence"/>
</dbReference>
<evidence type="ECO:0000256" key="15">
    <source>
        <dbReference type="HAMAP-Rule" id="MF_01458"/>
    </source>
</evidence>
<evidence type="ECO:0000256" key="2">
    <source>
        <dbReference type="ARBA" id="ARBA00010044"/>
    </source>
</evidence>
<evidence type="ECO:0000256" key="4">
    <source>
        <dbReference type="ARBA" id="ARBA00022670"/>
    </source>
</evidence>
<dbReference type="Gene3D" id="1.10.8.60">
    <property type="match status" value="1"/>
</dbReference>
<dbReference type="InterPro" id="IPR027417">
    <property type="entry name" value="P-loop_NTPase"/>
</dbReference>
<feature type="transmembrane region" description="Helical" evidence="15">
    <location>
        <begin position="7"/>
        <end position="25"/>
    </location>
</feature>
<evidence type="ECO:0000256" key="10">
    <source>
        <dbReference type="ARBA" id="ARBA00022840"/>
    </source>
</evidence>
<dbReference type="FunFam" id="1.10.8.60:FF:000001">
    <property type="entry name" value="ATP-dependent zinc metalloprotease FtsH"/>
    <property type="match status" value="1"/>
</dbReference>
<evidence type="ECO:0000313" key="18">
    <source>
        <dbReference type="EMBL" id="MBI4595541.1"/>
    </source>
</evidence>
<comment type="cofactor">
    <cofactor evidence="15">
        <name>Zn(2+)</name>
        <dbReference type="ChEBI" id="CHEBI:29105"/>
    </cofactor>
    <text evidence="15">Binds 1 zinc ion per subunit.</text>
</comment>
<dbReference type="PROSITE" id="PS00674">
    <property type="entry name" value="AAA"/>
    <property type="match status" value="1"/>
</dbReference>
<organism evidence="18 19">
    <name type="scientific">Tectimicrobiota bacterium</name>
    <dbReference type="NCBI Taxonomy" id="2528274"/>
    <lineage>
        <taxon>Bacteria</taxon>
        <taxon>Pseudomonadati</taxon>
        <taxon>Nitrospinota/Tectimicrobiota group</taxon>
        <taxon>Candidatus Tectimicrobiota</taxon>
    </lineage>
</organism>
<protein>
    <recommendedName>
        <fullName evidence="15">ATP-dependent zinc metalloprotease FtsH</fullName>
        <ecNumber evidence="15">3.4.24.-</ecNumber>
    </recommendedName>
</protein>
<gene>
    <name evidence="15" type="primary">ftsH</name>
    <name evidence="18" type="ORF">HY730_04085</name>
</gene>
<dbReference type="SMART" id="SM00382">
    <property type="entry name" value="AAA"/>
    <property type="match status" value="1"/>
</dbReference>
<dbReference type="EC" id="3.4.24.-" evidence="15"/>
<comment type="caution">
    <text evidence="18">The sequence shown here is derived from an EMBL/GenBank/DDBJ whole genome shotgun (WGS) entry which is preliminary data.</text>
</comment>
<keyword evidence="13 15" id="KW-0472">Membrane</keyword>
<comment type="similarity">
    <text evidence="14 15">In the central section; belongs to the AAA ATPase family.</text>
</comment>
<evidence type="ECO:0000256" key="5">
    <source>
        <dbReference type="ARBA" id="ARBA00022692"/>
    </source>
</evidence>
<feature type="binding site" evidence="15">
    <location>
        <begin position="193"/>
        <end position="200"/>
    </location>
    <ligand>
        <name>ATP</name>
        <dbReference type="ChEBI" id="CHEBI:30616"/>
    </ligand>
</feature>
<keyword evidence="8 15" id="KW-0378">Hydrolase</keyword>
<evidence type="ECO:0000256" key="13">
    <source>
        <dbReference type="ARBA" id="ARBA00023136"/>
    </source>
</evidence>
<keyword evidence="7 15" id="KW-0547">Nucleotide-binding</keyword>
<dbReference type="Gene3D" id="3.40.50.300">
    <property type="entry name" value="P-loop containing nucleotide triphosphate hydrolases"/>
    <property type="match status" value="1"/>
</dbReference>
<dbReference type="GO" id="GO:0006508">
    <property type="term" value="P:proteolysis"/>
    <property type="evidence" value="ECO:0007669"/>
    <property type="project" value="UniProtKB-KW"/>
</dbReference>
<dbReference type="InterPro" id="IPR041569">
    <property type="entry name" value="AAA_lid_3"/>
</dbReference>
<accession>A0A933GLB9</accession>
<dbReference type="GO" id="GO:0030163">
    <property type="term" value="P:protein catabolic process"/>
    <property type="evidence" value="ECO:0007669"/>
    <property type="project" value="UniProtKB-UniRule"/>
</dbReference>
<dbReference type="GO" id="GO:0004176">
    <property type="term" value="F:ATP-dependent peptidase activity"/>
    <property type="evidence" value="ECO:0007669"/>
    <property type="project" value="InterPro"/>
</dbReference>
<dbReference type="EMBL" id="JACQWF010000185">
    <property type="protein sequence ID" value="MBI4595541.1"/>
    <property type="molecule type" value="Genomic_DNA"/>
</dbReference>
<comment type="function">
    <text evidence="15">Acts as a processive, ATP-dependent zinc metallopeptidase for both cytoplasmic and membrane proteins. Plays a role in the quality control of integral membrane proteins.</text>
</comment>
<evidence type="ECO:0000256" key="6">
    <source>
        <dbReference type="ARBA" id="ARBA00022723"/>
    </source>
</evidence>
<dbReference type="InterPro" id="IPR003960">
    <property type="entry name" value="ATPase_AAA_CS"/>
</dbReference>
<dbReference type="Pfam" id="PF17862">
    <property type="entry name" value="AAA_lid_3"/>
    <property type="match status" value="1"/>
</dbReference>
<dbReference type="InterPro" id="IPR000642">
    <property type="entry name" value="Peptidase_M41"/>
</dbReference>
<dbReference type="InterPro" id="IPR011546">
    <property type="entry name" value="Pept_M41_FtsH_extracell"/>
</dbReference>
<feature type="transmembrane region" description="Helical" evidence="15">
    <location>
        <begin position="100"/>
        <end position="121"/>
    </location>
</feature>
<dbReference type="GO" id="GO:0008270">
    <property type="term" value="F:zinc ion binding"/>
    <property type="evidence" value="ECO:0007669"/>
    <property type="project" value="UniProtKB-UniRule"/>
</dbReference>
<evidence type="ECO:0000313" key="19">
    <source>
        <dbReference type="Proteomes" id="UP000772181"/>
    </source>
</evidence>
<dbReference type="GO" id="GO:0016887">
    <property type="term" value="F:ATP hydrolysis activity"/>
    <property type="evidence" value="ECO:0007669"/>
    <property type="project" value="UniProtKB-UniRule"/>
</dbReference>
<keyword evidence="11 15" id="KW-1133">Transmembrane helix</keyword>
<evidence type="ECO:0000256" key="12">
    <source>
        <dbReference type="ARBA" id="ARBA00023049"/>
    </source>
</evidence>
<dbReference type="InterPro" id="IPR003959">
    <property type="entry name" value="ATPase_AAA_core"/>
</dbReference>
<dbReference type="FunFam" id="1.20.58.760:FF:000001">
    <property type="entry name" value="ATP-dependent zinc metalloprotease FtsH"/>
    <property type="match status" value="1"/>
</dbReference>
<feature type="binding site" evidence="15">
    <location>
        <position position="491"/>
    </location>
    <ligand>
        <name>Zn(2+)</name>
        <dbReference type="ChEBI" id="CHEBI:29105"/>
        <note>catalytic</note>
    </ligand>
</feature>
<dbReference type="InterPro" id="IPR037219">
    <property type="entry name" value="Peptidase_M41-like"/>
</dbReference>
<dbReference type="HAMAP" id="MF_01458">
    <property type="entry name" value="FtsH"/>
    <property type="match status" value="1"/>
</dbReference>
<feature type="active site" evidence="15">
    <location>
        <position position="416"/>
    </location>
</feature>
<dbReference type="FunFam" id="3.40.50.300:FF:000001">
    <property type="entry name" value="ATP-dependent zinc metalloprotease FtsH"/>
    <property type="match status" value="1"/>
</dbReference>
<comment type="subcellular location">
    <subcellularLocation>
        <location evidence="15">Cell membrane</location>
        <topology evidence="15">Multi-pass membrane protein</topology>
        <orientation evidence="15">Cytoplasmic side</orientation>
    </subcellularLocation>
    <subcellularLocation>
        <location evidence="1">Membrane</location>
    </subcellularLocation>
</comment>
<feature type="binding site" evidence="15">
    <location>
        <position position="415"/>
    </location>
    <ligand>
        <name>Zn(2+)</name>
        <dbReference type="ChEBI" id="CHEBI:29105"/>
        <note>catalytic</note>
    </ligand>
</feature>
<comment type="similarity">
    <text evidence="2 15">In the C-terminal section; belongs to the peptidase M41 family.</text>
</comment>
<dbReference type="GO" id="GO:0005524">
    <property type="term" value="F:ATP binding"/>
    <property type="evidence" value="ECO:0007669"/>
    <property type="project" value="UniProtKB-UniRule"/>
</dbReference>
<dbReference type="InterPro" id="IPR005936">
    <property type="entry name" value="FtsH"/>
</dbReference>
<evidence type="ECO:0000256" key="1">
    <source>
        <dbReference type="ARBA" id="ARBA00004370"/>
    </source>
</evidence>
<feature type="domain" description="AAA+ ATPase" evidence="17">
    <location>
        <begin position="185"/>
        <end position="324"/>
    </location>
</feature>
<evidence type="ECO:0000256" key="3">
    <source>
        <dbReference type="ARBA" id="ARBA00022475"/>
    </source>
</evidence>
<keyword evidence="6 15" id="KW-0479">Metal-binding</keyword>
<keyword evidence="4 15" id="KW-0645">Protease</keyword>
<dbReference type="GO" id="GO:0004222">
    <property type="term" value="F:metalloendopeptidase activity"/>
    <property type="evidence" value="ECO:0007669"/>
    <property type="project" value="InterPro"/>
</dbReference>
<dbReference type="SUPFAM" id="SSF52540">
    <property type="entry name" value="P-loop containing nucleoside triphosphate hydrolases"/>
    <property type="match status" value="1"/>
</dbReference>
<sequence>MNQSYKTLALWLVIFLVVFSLWNLLKMKPSQTEELIYSDFINQVTKGNVYEVSIQGDTIHGKTQDGRTFKTLVPDDMEMIKILRENGVRIKAEPAEKTPLYLNILLSWGPMILLLGIWIFFMRQMQSGGSKALSFGKSKARLLTDSKKKATFKDVAGIDEAKEELEEIIEFLRDPPKFQKLGGKIPKGVLLMGPPGTGKTLLARAIAGEANVPFFSISGSDFVEMFVGVGASRVRDLFEQGKKHAPCIIFIDEIDAVGRHRGAGLGGGHDEREQTLNQLLVEMDGFESNDGVILIAATNRPDVLDPALLRPGRFDRQVVVPRPDIRGREGILKVHVRGIPVAENVDVTVIARGTPGFSGADLANLVNEAALLAARQEKKVVDMSDFENAKDKVLMGVERRSMVISDEEKKSTAIHEAGHTLVAKMLPGTDPIHKVTIIPRGRALGITQQLPINEKHAYPKEYLINQLAILMGGRAAEELVLKQLTTGAGNDIERATELARKMVCEWGMSDKLGPLAFGKKEEQIFLGREIAQHKDYSEQTAVEIDKEIKEMVMDNYQKAKEIIQNNLEILYTLSNTLLEREVLEGQEIDQIIQGLKGEFPSLVVPKEPFGK</sequence>
<dbReference type="CDD" id="cd19501">
    <property type="entry name" value="RecA-like_FtsH"/>
    <property type="match status" value="1"/>
</dbReference>
<evidence type="ECO:0000256" key="14">
    <source>
        <dbReference type="ARBA" id="ARBA00061570"/>
    </source>
</evidence>
<evidence type="ECO:0000259" key="17">
    <source>
        <dbReference type="SMART" id="SM00382"/>
    </source>
</evidence>
<dbReference type="AlphaFoldDB" id="A0A933GLB9"/>
<reference evidence="18" key="1">
    <citation type="submission" date="2020-07" db="EMBL/GenBank/DDBJ databases">
        <title>Huge and variable diversity of episymbiotic CPR bacteria and DPANN archaea in groundwater ecosystems.</title>
        <authorList>
            <person name="He C.Y."/>
            <person name="Keren R."/>
            <person name="Whittaker M."/>
            <person name="Farag I.F."/>
            <person name="Doudna J."/>
            <person name="Cate J.H.D."/>
            <person name="Banfield J.F."/>
        </authorList>
    </citation>
    <scope>NUCLEOTIDE SEQUENCE</scope>
    <source>
        <strain evidence="18">NC_groundwater_1482_Ag_S-0.65um_47_24</strain>
    </source>
</reference>
<comment type="subunit">
    <text evidence="15">Homohexamer.</text>
</comment>